<comment type="subcellular location">
    <subcellularLocation>
        <location evidence="1">Cell envelope</location>
    </subcellularLocation>
</comment>
<dbReference type="GO" id="GO:0030288">
    <property type="term" value="C:outer membrane-bounded periplasmic space"/>
    <property type="evidence" value="ECO:0007669"/>
    <property type="project" value="TreeGrafter"/>
</dbReference>
<dbReference type="OrthoDB" id="6196975at2"/>
<proteinExistence type="inferred from homology"/>
<evidence type="ECO:0000259" key="3">
    <source>
        <dbReference type="Pfam" id="PF13407"/>
    </source>
</evidence>
<comment type="similarity">
    <text evidence="2">Belongs to the bacterial solute-binding protein 2 family.</text>
</comment>
<dbReference type="InterPro" id="IPR028082">
    <property type="entry name" value="Peripla_BP_I"/>
</dbReference>
<dbReference type="Pfam" id="PF13407">
    <property type="entry name" value="Peripla_BP_4"/>
    <property type="match status" value="1"/>
</dbReference>
<dbReference type="EMBL" id="RHHR01000015">
    <property type="protein sequence ID" value="RNB74187.1"/>
    <property type="molecule type" value="Genomic_DNA"/>
</dbReference>
<dbReference type="Proteomes" id="UP000282028">
    <property type="component" value="Unassembled WGS sequence"/>
</dbReference>
<evidence type="ECO:0000256" key="1">
    <source>
        <dbReference type="ARBA" id="ARBA00004196"/>
    </source>
</evidence>
<reference evidence="4 5" key="1">
    <citation type="submission" date="2018-10" db="EMBL/GenBank/DDBJ databases">
        <title>Phylogenomics of Brevibacillus.</title>
        <authorList>
            <person name="Dunlap C."/>
        </authorList>
    </citation>
    <scope>NUCLEOTIDE SEQUENCE [LARGE SCALE GENOMIC DNA]</scope>
    <source>
        <strain evidence="4 5">JCM 12215</strain>
    </source>
</reference>
<dbReference type="RefSeq" id="WP_122909047.1">
    <property type="nucleotide sequence ID" value="NZ_CBCSBE010000003.1"/>
</dbReference>
<dbReference type="PANTHER" id="PTHR30036">
    <property type="entry name" value="D-XYLOSE-BINDING PERIPLASMIC PROTEIN"/>
    <property type="match status" value="1"/>
</dbReference>
<protein>
    <submittedName>
        <fullName evidence="4">ABC transporter substrate-binding protein</fullName>
    </submittedName>
</protein>
<evidence type="ECO:0000313" key="5">
    <source>
        <dbReference type="Proteomes" id="UP000282028"/>
    </source>
</evidence>
<dbReference type="AlphaFoldDB" id="A0A3M8CFT1"/>
<organism evidence="4 5">
    <name type="scientific">Brevibacillus invocatus</name>
    <dbReference type="NCBI Taxonomy" id="173959"/>
    <lineage>
        <taxon>Bacteria</taxon>
        <taxon>Bacillati</taxon>
        <taxon>Bacillota</taxon>
        <taxon>Bacilli</taxon>
        <taxon>Bacillales</taxon>
        <taxon>Paenibacillaceae</taxon>
        <taxon>Brevibacillus</taxon>
    </lineage>
</organism>
<dbReference type="InterPro" id="IPR050555">
    <property type="entry name" value="Bact_Solute-Bind_Prot2"/>
</dbReference>
<dbReference type="InterPro" id="IPR025997">
    <property type="entry name" value="SBP_2_dom"/>
</dbReference>
<evidence type="ECO:0000313" key="4">
    <source>
        <dbReference type="EMBL" id="RNB74187.1"/>
    </source>
</evidence>
<dbReference type="PROSITE" id="PS51257">
    <property type="entry name" value="PROKAR_LIPOPROTEIN"/>
    <property type="match status" value="1"/>
</dbReference>
<feature type="domain" description="Periplasmic binding protein" evidence="3">
    <location>
        <begin position="45"/>
        <end position="293"/>
    </location>
</feature>
<name>A0A3M8CFT1_9BACL</name>
<sequence>MGKWKQLVLYLMLILLALTAFYSCEARFDAPVDKKKTVALIAGMKHGDYWRTVKLGAQMAAREFDLNLNFYAPDYENDPQSQIELVEQAARDGYDALVVAPSDEQVMQKALEQDNKQSMPILTLDEEGEYPMIRSYVGTDNYEMGKKAGEKMLAIIGKLGQVALIGSGEKQANTKRREQGVLDVMNGTAGVELVATRYVQSDKRQAGDLAREVIRSYPGVEGIIALDASTATRVAAEIERLGLQGKVKVVAIDSPPEVLEYLQEGVIQATIIQNPFSMGYLGVKYALEASEGKSIPKRLDTGTKVIDRENMFWSENQKLLFPFVK</sequence>
<dbReference type="SUPFAM" id="SSF53822">
    <property type="entry name" value="Periplasmic binding protein-like I"/>
    <property type="match status" value="1"/>
</dbReference>
<gene>
    <name evidence="4" type="ORF">EDM52_11065</name>
</gene>
<keyword evidence="5" id="KW-1185">Reference proteome</keyword>
<dbReference type="GO" id="GO:0030246">
    <property type="term" value="F:carbohydrate binding"/>
    <property type="evidence" value="ECO:0007669"/>
    <property type="project" value="TreeGrafter"/>
</dbReference>
<accession>A0A3M8CFT1</accession>
<comment type="caution">
    <text evidence="4">The sequence shown here is derived from an EMBL/GenBank/DDBJ whole genome shotgun (WGS) entry which is preliminary data.</text>
</comment>
<dbReference type="Gene3D" id="3.40.50.2300">
    <property type="match status" value="2"/>
</dbReference>
<dbReference type="PANTHER" id="PTHR30036:SF7">
    <property type="entry name" value="ABC TRANSPORTER PERIPLASMIC-BINDING PROTEIN YPHF"/>
    <property type="match status" value="1"/>
</dbReference>
<evidence type="ECO:0000256" key="2">
    <source>
        <dbReference type="ARBA" id="ARBA00007639"/>
    </source>
</evidence>